<gene>
    <name evidence="2" type="ORF">MEBOL_006812</name>
</gene>
<dbReference type="InterPro" id="IPR005509">
    <property type="entry name" value="AfsA_hotdog_dom"/>
</dbReference>
<dbReference type="RefSeq" id="WP_095981381.1">
    <property type="nucleotide sequence ID" value="NZ_CP022163.1"/>
</dbReference>
<sequence>MQQASNQPGRRVRVDAPETVPFLLVPEPLLPEINHPCRIPVKNVEEAKFLAAVLQQHCGLHLGERASEYQELADWADATPVGVSVGHAWRKEPLEHLSELLSSVPVRNPVSEGRHLFEAGESGTMERIDPVLVHKKDPANVLLANACRVGALQQFNAFTESPEFVFDHPSDHVQGMLLTEIARQASIAAIHEVGLPLDWVITLTRLSMEFQRFVRIGVPLVVRAFLSFRLPEWEEPVRSDGRRKRTWAFVQIWQEGRCCFSGILTGVTVRGQS</sequence>
<dbReference type="KEGG" id="mbd:MEBOL_006812"/>
<evidence type="ECO:0000313" key="2">
    <source>
        <dbReference type="EMBL" id="ATB33320.1"/>
    </source>
</evidence>
<keyword evidence="3" id="KW-1185">Reference proteome</keyword>
<dbReference type="InterPro" id="IPR029069">
    <property type="entry name" value="HotDog_dom_sf"/>
</dbReference>
<dbReference type="AlphaFoldDB" id="A0A250IQ08"/>
<dbReference type="EMBL" id="CP022163">
    <property type="protein sequence ID" value="ATB33320.1"/>
    <property type="molecule type" value="Genomic_DNA"/>
</dbReference>
<reference evidence="2 3" key="1">
    <citation type="submission" date="2017-06" db="EMBL/GenBank/DDBJ databases">
        <authorList>
            <person name="Kim H.J."/>
            <person name="Triplett B.A."/>
        </authorList>
    </citation>
    <scope>NUCLEOTIDE SEQUENCE [LARGE SCALE GENOMIC DNA]</scope>
    <source>
        <strain evidence="2 3">DSM 14713</strain>
    </source>
</reference>
<name>A0A250IQ08_9BACT</name>
<evidence type="ECO:0000313" key="3">
    <source>
        <dbReference type="Proteomes" id="UP000217289"/>
    </source>
</evidence>
<feature type="domain" description="A-factor biosynthesis hotdog" evidence="1">
    <location>
        <begin position="132"/>
        <end position="266"/>
    </location>
</feature>
<organism evidence="2 3">
    <name type="scientific">Melittangium boletus DSM 14713</name>
    <dbReference type="NCBI Taxonomy" id="1294270"/>
    <lineage>
        <taxon>Bacteria</taxon>
        <taxon>Pseudomonadati</taxon>
        <taxon>Myxococcota</taxon>
        <taxon>Myxococcia</taxon>
        <taxon>Myxococcales</taxon>
        <taxon>Cystobacterineae</taxon>
        <taxon>Archangiaceae</taxon>
        <taxon>Melittangium</taxon>
    </lineage>
</organism>
<dbReference type="SUPFAM" id="SSF54637">
    <property type="entry name" value="Thioesterase/thiol ester dehydrase-isomerase"/>
    <property type="match status" value="1"/>
</dbReference>
<evidence type="ECO:0000259" key="1">
    <source>
        <dbReference type="Pfam" id="PF03756"/>
    </source>
</evidence>
<dbReference type="Proteomes" id="UP000217289">
    <property type="component" value="Chromosome"/>
</dbReference>
<protein>
    <recommendedName>
        <fullName evidence="1">A-factor biosynthesis hotdog domain-containing protein</fullName>
    </recommendedName>
</protein>
<accession>A0A250IQ08</accession>
<proteinExistence type="predicted"/>
<dbReference type="OrthoDB" id="594159at2"/>
<dbReference type="Pfam" id="PF03756">
    <property type="entry name" value="AfsA"/>
    <property type="match status" value="1"/>
</dbReference>